<sequence length="96" mass="10776">MSDFKNSTSKQGYLVTSKLGKLGPNELYTGIVREEVKYDDMSTIKGNSASNESPDSDESEEVPLVEARAFINVANFFQKLREAIKEKHEEPESSEE</sequence>
<accession>A0ABP1S772</accession>
<gene>
    <name evidence="1" type="ORF">ODALV1_LOCUS30591</name>
</gene>
<reference evidence="1 2" key="1">
    <citation type="submission" date="2024-08" db="EMBL/GenBank/DDBJ databases">
        <authorList>
            <person name="Cucini C."/>
            <person name="Frati F."/>
        </authorList>
    </citation>
    <scope>NUCLEOTIDE SEQUENCE [LARGE SCALE GENOMIC DNA]</scope>
</reference>
<protein>
    <submittedName>
        <fullName evidence="1">Uncharacterized protein</fullName>
    </submittedName>
</protein>
<organism evidence="1 2">
    <name type="scientific">Orchesella dallaii</name>
    <dbReference type="NCBI Taxonomy" id="48710"/>
    <lineage>
        <taxon>Eukaryota</taxon>
        <taxon>Metazoa</taxon>
        <taxon>Ecdysozoa</taxon>
        <taxon>Arthropoda</taxon>
        <taxon>Hexapoda</taxon>
        <taxon>Collembola</taxon>
        <taxon>Entomobryomorpha</taxon>
        <taxon>Entomobryoidea</taxon>
        <taxon>Orchesellidae</taxon>
        <taxon>Orchesellinae</taxon>
        <taxon>Orchesella</taxon>
    </lineage>
</organism>
<name>A0ABP1S772_9HEXA</name>
<dbReference type="EMBL" id="CAXLJM020000164">
    <property type="protein sequence ID" value="CAL8145761.1"/>
    <property type="molecule type" value="Genomic_DNA"/>
</dbReference>
<dbReference type="Proteomes" id="UP001642540">
    <property type="component" value="Unassembled WGS sequence"/>
</dbReference>
<keyword evidence="2" id="KW-1185">Reference proteome</keyword>
<comment type="caution">
    <text evidence="1">The sequence shown here is derived from an EMBL/GenBank/DDBJ whole genome shotgun (WGS) entry which is preliminary data.</text>
</comment>
<evidence type="ECO:0000313" key="1">
    <source>
        <dbReference type="EMBL" id="CAL8145761.1"/>
    </source>
</evidence>
<evidence type="ECO:0000313" key="2">
    <source>
        <dbReference type="Proteomes" id="UP001642540"/>
    </source>
</evidence>
<proteinExistence type="predicted"/>